<dbReference type="EMBL" id="BAABME010009260">
    <property type="protein sequence ID" value="GAA0174842.1"/>
    <property type="molecule type" value="Genomic_DNA"/>
</dbReference>
<name>A0AAV3RIF6_LITER</name>
<evidence type="ECO:0000256" key="1">
    <source>
        <dbReference type="ARBA" id="ARBA00004123"/>
    </source>
</evidence>
<keyword evidence="3" id="KW-0238">DNA-binding</keyword>
<comment type="caution">
    <text evidence="6">The sequence shown here is derived from an EMBL/GenBank/DDBJ whole genome shotgun (WGS) entry which is preliminary data.</text>
</comment>
<accession>A0AAV3RIF6</accession>
<organism evidence="6 7">
    <name type="scientific">Lithospermum erythrorhizon</name>
    <name type="common">Purple gromwell</name>
    <name type="synonym">Lithospermum officinale var. erythrorhizon</name>
    <dbReference type="NCBI Taxonomy" id="34254"/>
    <lineage>
        <taxon>Eukaryota</taxon>
        <taxon>Viridiplantae</taxon>
        <taxon>Streptophyta</taxon>
        <taxon>Embryophyta</taxon>
        <taxon>Tracheophyta</taxon>
        <taxon>Spermatophyta</taxon>
        <taxon>Magnoliopsida</taxon>
        <taxon>eudicotyledons</taxon>
        <taxon>Gunneridae</taxon>
        <taxon>Pentapetalae</taxon>
        <taxon>asterids</taxon>
        <taxon>lamiids</taxon>
        <taxon>Boraginales</taxon>
        <taxon>Boraginaceae</taxon>
        <taxon>Boraginoideae</taxon>
        <taxon>Lithospermeae</taxon>
        <taxon>Lithospermum</taxon>
    </lineage>
</organism>
<evidence type="ECO:0000313" key="6">
    <source>
        <dbReference type="EMBL" id="GAA0174842.1"/>
    </source>
</evidence>
<sequence>MGTQDCSDEDGGGSGVEGLLGWGAVGVYFNLWKKYTAISSTISNLLFIGFQIAVELKSAVMDRVQANLDTQLCKTNDQIECDSWFLAGLSAGWRGFSLAHNLEEGDVVFHLVGFCRFKVYIVRANHLGEVDAALGLLHLDAEARSLDHEPTSQDTRLFTEGKKKRPHPCLQEFHFEQNFVKDNIYEDLSLHLEAGRNGQSVWSICMMLESSKSGCSMSNRGVGQKWDHSEEMPTFKRKMLELKEATERLNAEVEVEKNKAEIDA</sequence>
<reference evidence="6 7" key="1">
    <citation type="submission" date="2024-01" db="EMBL/GenBank/DDBJ databases">
        <title>The complete chloroplast genome sequence of Lithospermum erythrorhizon: insights into the phylogenetic relationship among Boraginaceae species and the maternal lineages of purple gromwells.</title>
        <authorList>
            <person name="Okada T."/>
            <person name="Watanabe K."/>
        </authorList>
    </citation>
    <scope>NUCLEOTIDE SEQUENCE [LARGE SCALE GENOMIC DNA]</scope>
</reference>
<evidence type="ECO:0000256" key="2">
    <source>
        <dbReference type="ARBA" id="ARBA00023015"/>
    </source>
</evidence>
<protein>
    <recommendedName>
        <fullName evidence="8">TF-B3 domain-containing protein</fullName>
    </recommendedName>
</protein>
<evidence type="ECO:0000313" key="7">
    <source>
        <dbReference type="Proteomes" id="UP001454036"/>
    </source>
</evidence>
<dbReference type="Proteomes" id="UP001454036">
    <property type="component" value="Unassembled WGS sequence"/>
</dbReference>
<dbReference type="CDD" id="cd10017">
    <property type="entry name" value="B3_DNA"/>
    <property type="match status" value="1"/>
</dbReference>
<dbReference type="GO" id="GO:0003677">
    <property type="term" value="F:DNA binding"/>
    <property type="evidence" value="ECO:0007669"/>
    <property type="project" value="UniProtKB-KW"/>
</dbReference>
<gene>
    <name evidence="6" type="ORF">LIER_28146</name>
</gene>
<proteinExistence type="predicted"/>
<dbReference type="GO" id="GO:0005634">
    <property type="term" value="C:nucleus"/>
    <property type="evidence" value="ECO:0007669"/>
    <property type="project" value="UniProtKB-SubCell"/>
</dbReference>
<evidence type="ECO:0000256" key="3">
    <source>
        <dbReference type="ARBA" id="ARBA00023125"/>
    </source>
</evidence>
<keyword evidence="5" id="KW-0539">Nucleus</keyword>
<dbReference type="Gene3D" id="2.40.330.10">
    <property type="entry name" value="DNA-binding pseudobarrel domain"/>
    <property type="match status" value="1"/>
</dbReference>
<evidence type="ECO:0008006" key="8">
    <source>
        <dbReference type="Google" id="ProtNLM"/>
    </source>
</evidence>
<evidence type="ECO:0000256" key="5">
    <source>
        <dbReference type="ARBA" id="ARBA00023242"/>
    </source>
</evidence>
<dbReference type="AlphaFoldDB" id="A0AAV3RIF6"/>
<keyword evidence="4" id="KW-0804">Transcription</keyword>
<dbReference type="SUPFAM" id="SSF101936">
    <property type="entry name" value="DNA-binding pseudobarrel domain"/>
    <property type="match status" value="1"/>
</dbReference>
<dbReference type="InterPro" id="IPR015300">
    <property type="entry name" value="DNA-bd_pseudobarrel_sf"/>
</dbReference>
<evidence type="ECO:0000256" key="4">
    <source>
        <dbReference type="ARBA" id="ARBA00023163"/>
    </source>
</evidence>
<dbReference type="InterPro" id="IPR003340">
    <property type="entry name" value="B3_DNA-bd"/>
</dbReference>
<keyword evidence="7" id="KW-1185">Reference proteome</keyword>
<comment type="subcellular location">
    <subcellularLocation>
        <location evidence="1">Nucleus</location>
    </subcellularLocation>
</comment>
<keyword evidence="2" id="KW-0805">Transcription regulation</keyword>